<evidence type="ECO:0000313" key="6">
    <source>
        <dbReference type="Proteomes" id="UP000198917"/>
    </source>
</evidence>
<evidence type="ECO:0000259" key="4">
    <source>
        <dbReference type="Pfam" id="PF16113"/>
    </source>
</evidence>
<comment type="catalytic activity">
    <reaction evidence="1">
        <text>3-hydroxy-2-methylpropanoyl-CoA + H2O = 3-hydroxy-2-methylpropanoate + CoA + H(+)</text>
        <dbReference type="Rhea" id="RHEA:20888"/>
        <dbReference type="ChEBI" id="CHEBI:11805"/>
        <dbReference type="ChEBI" id="CHEBI:15377"/>
        <dbReference type="ChEBI" id="CHEBI:15378"/>
        <dbReference type="ChEBI" id="CHEBI:57287"/>
        <dbReference type="ChEBI" id="CHEBI:57340"/>
        <dbReference type="EC" id="3.1.2.4"/>
    </reaction>
</comment>
<keyword evidence="3" id="KW-0378">Hydrolase</keyword>
<sequence length="376" mass="41007">MRDRAKAAKMGGCMAAEEAVLELAREVETEVIVETKGAAGIIGLNRPKAINSLTLPMVRALFQALQRFEDDPAISCVVLRGEGERGLCAGGDVRIIHDLGKAGDPQVLDFWREEFPLNYRIARFGKPYVALMDGIVMGGGVGISAHGSHRIVTERTRLAMPETGIGYFPDVGGSWLLPRAPGECGTWLGLTGNAVTAADAIYAGFADYCVPSGHLDELVQALSKATDIEGVDAAIASYAADEGEGLLAANRDIIDATFRFDTVEEIFAALSARDDAFSRETLEILRKRSPTSLKLTLKLLRLGRESASLIECLEREFAAGTEILRQHDFYEGVRAALVDKDRYPRWRPARLEEVSEEDLAPYFAAHSGNLFPEHRL</sequence>
<evidence type="ECO:0000256" key="1">
    <source>
        <dbReference type="ARBA" id="ARBA00001709"/>
    </source>
</evidence>
<evidence type="ECO:0000313" key="5">
    <source>
        <dbReference type="EMBL" id="SDJ82117.1"/>
    </source>
</evidence>
<dbReference type="EMBL" id="FNEW01000002">
    <property type="protein sequence ID" value="SDJ82117.1"/>
    <property type="molecule type" value="Genomic_DNA"/>
</dbReference>
<dbReference type="Proteomes" id="UP000198917">
    <property type="component" value="Unassembled WGS sequence"/>
</dbReference>
<dbReference type="InterPro" id="IPR032259">
    <property type="entry name" value="HIBYL-CoA-H"/>
</dbReference>
<dbReference type="SUPFAM" id="SSF52096">
    <property type="entry name" value="ClpP/crotonase"/>
    <property type="match status" value="1"/>
</dbReference>
<dbReference type="InterPro" id="IPR029045">
    <property type="entry name" value="ClpP/crotonase-like_dom_sf"/>
</dbReference>
<feature type="domain" description="Enoyl-CoA hydratase/isomerase" evidence="4">
    <location>
        <begin position="40"/>
        <end position="363"/>
    </location>
</feature>
<dbReference type="CDD" id="cd06558">
    <property type="entry name" value="crotonase-like"/>
    <property type="match status" value="1"/>
</dbReference>
<reference evidence="5 6" key="1">
    <citation type="submission" date="2016-10" db="EMBL/GenBank/DDBJ databases">
        <authorList>
            <person name="Varghese N."/>
            <person name="Submissions S."/>
        </authorList>
    </citation>
    <scope>NUCLEOTIDE SEQUENCE [LARGE SCALE GENOMIC DNA]</scope>
    <source>
        <strain evidence="5 6">PDC82</strain>
    </source>
</reference>
<proteinExistence type="predicted"/>
<dbReference type="GO" id="GO:0005829">
    <property type="term" value="C:cytosol"/>
    <property type="evidence" value="ECO:0007669"/>
    <property type="project" value="TreeGrafter"/>
</dbReference>
<dbReference type="GO" id="GO:0003860">
    <property type="term" value="F:3-hydroxyisobutyryl-CoA hydrolase activity"/>
    <property type="evidence" value="ECO:0007669"/>
    <property type="project" value="UniProtKB-EC"/>
</dbReference>
<dbReference type="EC" id="3.1.2.4" evidence="2"/>
<dbReference type="InterPro" id="IPR045004">
    <property type="entry name" value="ECH_dom"/>
</dbReference>
<evidence type="ECO:0000256" key="2">
    <source>
        <dbReference type="ARBA" id="ARBA00011915"/>
    </source>
</evidence>
<dbReference type="NCBIfam" id="NF004127">
    <property type="entry name" value="PRK05617.1"/>
    <property type="match status" value="1"/>
</dbReference>
<dbReference type="GO" id="GO:0006574">
    <property type="term" value="P:L-valine catabolic process"/>
    <property type="evidence" value="ECO:0007669"/>
    <property type="project" value="TreeGrafter"/>
</dbReference>
<accession>A0A7Z7BNM6</accession>
<comment type="caution">
    <text evidence="5">The sequence shown here is derived from an EMBL/GenBank/DDBJ whole genome shotgun (WGS) entry which is preliminary data.</text>
</comment>
<organism evidence="5 6">
    <name type="scientific">Agrobacterium fabrum</name>
    <dbReference type="NCBI Taxonomy" id="1176649"/>
    <lineage>
        <taxon>Bacteria</taxon>
        <taxon>Pseudomonadati</taxon>
        <taxon>Pseudomonadota</taxon>
        <taxon>Alphaproteobacteria</taxon>
        <taxon>Hyphomicrobiales</taxon>
        <taxon>Rhizobiaceae</taxon>
        <taxon>Rhizobium/Agrobacterium group</taxon>
        <taxon>Agrobacterium</taxon>
        <taxon>Agrobacterium tumefaciens complex</taxon>
    </lineage>
</organism>
<dbReference type="AlphaFoldDB" id="A0A7Z7BNM6"/>
<dbReference type="PANTHER" id="PTHR43176:SF3">
    <property type="entry name" value="3-HYDROXYISOBUTYRYL-COA HYDROLASE, MITOCHONDRIAL"/>
    <property type="match status" value="1"/>
</dbReference>
<name>A0A7Z7BNM6_9HYPH</name>
<dbReference type="Gene3D" id="3.90.226.10">
    <property type="entry name" value="2-enoyl-CoA Hydratase, Chain A, domain 1"/>
    <property type="match status" value="1"/>
</dbReference>
<dbReference type="Pfam" id="PF16113">
    <property type="entry name" value="ECH_2"/>
    <property type="match status" value="1"/>
</dbReference>
<evidence type="ECO:0000256" key="3">
    <source>
        <dbReference type="ARBA" id="ARBA00022801"/>
    </source>
</evidence>
<dbReference type="PANTHER" id="PTHR43176">
    <property type="entry name" value="3-HYDROXYISOBUTYRYL-COA HYDROLASE-RELATED"/>
    <property type="match status" value="1"/>
</dbReference>
<protein>
    <recommendedName>
        <fullName evidence="2">3-hydroxyisobutyryl-CoA hydrolase</fullName>
        <ecNumber evidence="2">3.1.2.4</ecNumber>
    </recommendedName>
</protein>
<gene>
    <name evidence="5" type="ORF">SAMN05428983_2964</name>
</gene>